<accession>A0A1H7V010</accession>
<dbReference type="SUPFAM" id="SSF46785">
    <property type="entry name" value="Winged helix' DNA-binding domain"/>
    <property type="match status" value="1"/>
</dbReference>
<dbReference type="InterPro" id="IPR012318">
    <property type="entry name" value="HTH_CRP"/>
</dbReference>
<evidence type="ECO:0000256" key="3">
    <source>
        <dbReference type="ARBA" id="ARBA00023163"/>
    </source>
</evidence>
<keyword evidence="7" id="KW-1185">Reference proteome</keyword>
<dbReference type="SMART" id="SM00419">
    <property type="entry name" value="HTH_CRP"/>
    <property type="match status" value="1"/>
</dbReference>
<dbReference type="InterPro" id="IPR018490">
    <property type="entry name" value="cNMP-bd_dom_sf"/>
</dbReference>
<dbReference type="Proteomes" id="UP000198984">
    <property type="component" value="Unassembled WGS sequence"/>
</dbReference>
<dbReference type="PRINTS" id="PR00034">
    <property type="entry name" value="HTHCRP"/>
</dbReference>
<dbReference type="InterPro" id="IPR036388">
    <property type="entry name" value="WH-like_DNA-bd_sf"/>
</dbReference>
<dbReference type="OrthoDB" id="9127033at2"/>
<organism evidence="6 7">
    <name type="scientific">Chitinophaga rupis</name>
    <dbReference type="NCBI Taxonomy" id="573321"/>
    <lineage>
        <taxon>Bacteria</taxon>
        <taxon>Pseudomonadati</taxon>
        <taxon>Bacteroidota</taxon>
        <taxon>Chitinophagia</taxon>
        <taxon>Chitinophagales</taxon>
        <taxon>Chitinophagaceae</taxon>
        <taxon>Chitinophaga</taxon>
    </lineage>
</organism>
<proteinExistence type="predicted"/>
<dbReference type="InterPro" id="IPR000595">
    <property type="entry name" value="cNMP-bd_dom"/>
</dbReference>
<evidence type="ECO:0000256" key="2">
    <source>
        <dbReference type="ARBA" id="ARBA00023125"/>
    </source>
</evidence>
<reference evidence="6 7" key="1">
    <citation type="submission" date="2016-10" db="EMBL/GenBank/DDBJ databases">
        <authorList>
            <person name="de Groot N.N."/>
        </authorList>
    </citation>
    <scope>NUCLEOTIDE SEQUENCE [LARGE SCALE GENOMIC DNA]</scope>
    <source>
        <strain evidence="6 7">DSM 21039</strain>
    </source>
</reference>
<dbReference type="EMBL" id="FOBB01000003">
    <property type="protein sequence ID" value="SEM02493.1"/>
    <property type="molecule type" value="Genomic_DNA"/>
</dbReference>
<keyword evidence="3" id="KW-0804">Transcription</keyword>
<evidence type="ECO:0000313" key="6">
    <source>
        <dbReference type="EMBL" id="SEM02493.1"/>
    </source>
</evidence>
<gene>
    <name evidence="6" type="ORF">SAMN04488505_103165</name>
</gene>
<evidence type="ECO:0000256" key="1">
    <source>
        <dbReference type="ARBA" id="ARBA00023015"/>
    </source>
</evidence>
<dbReference type="GO" id="GO:0003677">
    <property type="term" value="F:DNA binding"/>
    <property type="evidence" value="ECO:0007669"/>
    <property type="project" value="UniProtKB-KW"/>
</dbReference>
<dbReference type="PANTHER" id="PTHR24567">
    <property type="entry name" value="CRP FAMILY TRANSCRIPTIONAL REGULATORY PROTEIN"/>
    <property type="match status" value="1"/>
</dbReference>
<name>A0A1H7V010_9BACT</name>
<dbReference type="STRING" id="573321.SAMN04488505_103165"/>
<evidence type="ECO:0000313" key="7">
    <source>
        <dbReference type="Proteomes" id="UP000198984"/>
    </source>
</evidence>
<evidence type="ECO:0000259" key="5">
    <source>
        <dbReference type="PROSITE" id="PS51063"/>
    </source>
</evidence>
<feature type="domain" description="HTH crp-type" evidence="5">
    <location>
        <begin position="149"/>
        <end position="220"/>
    </location>
</feature>
<feature type="domain" description="Cyclic nucleotide-binding" evidence="4">
    <location>
        <begin position="34"/>
        <end position="118"/>
    </location>
</feature>
<dbReference type="PANTHER" id="PTHR24567:SF26">
    <property type="entry name" value="REGULATORY PROTEIN YEIL"/>
    <property type="match status" value="1"/>
</dbReference>
<dbReference type="PROSITE" id="PS50042">
    <property type="entry name" value="CNMP_BINDING_3"/>
    <property type="match status" value="1"/>
</dbReference>
<dbReference type="InterPro" id="IPR014710">
    <property type="entry name" value="RmlC-like_jellyroll"/>
</dbReference>
<keyword evidence="2" id="KW-0238">DNA-binding</keyword>
<keyword evidence="1" id="KW-0805">Transcription regulation</keyword>
<dbReference type="CDD" id="cd00038">
    <property type="entry name" value="CAP_ED"/>
    <property type="match status" value="1"/>
</dbReference>
<dbReference type="RefSeq" id="WP_089912467.1">
    <property type="nucleotide sequence ID" value="NZ_FOBB01000003.1"/>
</dbReference>
<dbReference type="InterPro" id="IPR036390">
    <property type="entry name" value="WH_DNA-bd_sf"/>
</dbReference>
<dbReference type="GO" id="GO:0003700">
    <property type="term" value="F:DNA-binding transcription factor activity"/>
    <property type="evidence" value="ECO:0007669"/>
    <property type="project" value="TreeGrafter"/>
</dbReference>
<dbReference type="SMART" id="SM00100">
    <property type="entry name" value="cNMP"/>
    <property type="match status" value="1"/>
</dbReference>
<dbReference type="GO" id="GO:0005829">
    <property type="term" value="C:cytosol"/>
    <property type="evidence" value="ECO:0007669"/>
    <property type="project" value="TreeGrafter"/>
</dbReference>
<dbReference type="AlphaFoldDB" id="A0A1H7V010"/>
<dbReference type="SUPFAM" id="SSF51206">
    <property type="entry name" value="cAMP-binding domain-like"/>
    <property type="match status" value="1"/>
</dbReference>
<sequence>MKKDKQGCDLTTCMLCRLCLKEWTPAVEAHRHNFSLKKGEMLFKEGDKVTGIYFVYAGKVKVHKHWGKDKELIVRFAQKGDIVGHRGVGQELVYPISATALEPVTICYVDMAFFQSSLQVNHTFLYELMLFYASELQESERHMRNLAHMSVKGRVANALLLLHGKFGFNTSGVLNMKISRNDLAAYTGTTYETVFRTLSELVQDRIITITDKEIAIISLEKLLRLAKEDEGL</sequence>
<dbReference type="Pfam" id="PF13545">
    <property type="entry name" value="HTH_Crp_2"/>
    <property type="match status" value="1"/>
</dbReference>
<dbReference type="PROSITE" id="PS51063">
    <property type="entry name" value="HTH_CRP_2"/>
    <property type="match status" value="1"/>
</dbReference>
<dbReference type="Gene3D" id="2.60.120.10">
    <property type="entry name" value="Jelly Rolls"/>
    <property type="match status" value="1"/>
</dbReference>
<evidence type="ECO:0000259" key="4">
    <source>
        <dbReference type="PROSITE" id="PS50042"/>
    </source>
</evidence>
<protein>
    <submittedName>
        <fullName evidence="6">CRP/FNR family transcriptional regulator, anaerobic regulatory protein</fullName>
    </submittedName>
</protein>
<dbReference type="Pfam" id="PF00027">
    <property type="entry name" value="cNMP_binding"/>
    <property type="match status" value="1"/>
</dbReference>
<dbReference type="Gene3D" id="1.10.10.10">
    <property type="entry name" value="Winged helix-like DNA-binding domain superfamily/Winged helix DNA-binding domain"/>
    <property type="match status" value="1"/>
</dbReference>
<dbReference type="InterPro" id="IPR050397">
    <property type="entry name" value="Env_Response_Regulators"/>
</dbReference>